<sequence>MDVGAPLSTTNINGTWRWNSPLPYLFGGLAAMLGLISFALLILACTYHKSMDDDDDDNLSSPDDVDEEKPAKLPTLPPAEFEPKIVVIMAGNDQPTYLAKPVSVIHDAQQRVLSYQ</sequence>
<evidence type="ECO:0000256" key="7">
    <source>
        <dbReference type="ARBA" id="ARBA00023136"/>
    </source>
</evidence>
<dbReference type="InterPro" id="IPR040359">
    <property type="entry name" value="GDU"/>
</dbReference>
<dbReference type="Proteomes" id="UP000554482">
    <property type="component" value="Unassembled WGS sequence"/>
</dbReference>
<dbReference type="PANTHER" id="PTHR33228">
    <property type="entry name" value="PROTEIN GLUTAMINE DUMPER 4-RELATED"/>
    <property type="match status" value="1"/>
</dbReference>
<organism evidence="10 11">
    <name type="scientific">Thalictrum thalictroides</name>
    <name type="common">Rue-anemone</name>
    <name type="synonym">Anemone thalictroides</name>
    <dbReference type="NCBI Taxonomy" id="46969"/>
    <lineage>
        <taxon>Eukaryota</taxon>
        <taxon>Viridiplantae</taxon>
        <taxon>Streptophyta</taxon>
        <taxon>Embryophyta</taxon>
        <taxon>Tracheophyta</taxon>
        <taxon>Spermatophyta</taxon>
        <taxon>Magnoliopsida</taxon>
        <taxon>Ranunculales</taxon>
        <taxon>Ranunculaceae</taxon>
        <taxon>Thalictroideae</taxon>
        <taxon>Thalictrum</taxon>
    </lineage>
</organism>
<dbReference type="GO" id="GO:0006865">
    <property type="term" value="P:amino acid transport"/>
    <property type="evidence" value="ECO:0007669"/>
    <property type="project" value="UniProtKB-KW"/>
</dbReference>
<keyword evidence="7 9" id="KW-0472">Membrane</keyword>
<protein>
    <submittedName>
        <fullName evidence="10">Glutamine dumper</fullName>
    </submittedName>
</protein>
<dbReference type="GO" id="GO:0016020">
    <property type="term" value="C:membrane"/>
    <property type="evidence" value="ECO:0007669"/>
    <property type="project" value="UniProtKB-SubCell"/>
</dbReference>
<feature type="compositionally biased region" description="Acidic residues" evidence="8">
    <location>
        <begin position="52"/>
        <end position="67"/>
    </location>
</feature>
<keyword evidence="6 9" id="KW-1133">Transmembrane helix</keyword>
<evidence type="ECO:0000256" key="5">
    <source>
        <dbReference type="ARBA" id="ARBA00022970"/>
    </source>
</evidence>
<comment type="subcellular location">
    <subcellularLocation>
        <location evidence="1">Membrane</location>
        <topology evidence="1">Single-pass membrane protein</topology>
    </subcellularLocation>
</comment>
<evidence type="ECO:0000256" key="2">
    <source>
        <dbReference type="ARBA" id="ARBA00009977"/>
    </source>
</evidence>
<dbReference type="OrthoDB" id="770444at2759"/>
<dbReference type="EMBL" id="JABWDY010005157">
    <property type="protein sequence ID" value="KAF5204650.1"/>
    <property type="molecule type" value="Genomic_DNA"/>
</dbReference>
<dbReference type="GO" id="GO:0080143">
    <property type="term" value="P:regulation of amino acid export"/>
    <property type="evidence" value="ECO:0007669"/>
    <property type="project" value="InterPro"/>
</dbReference>
<feature type="transmembrane region" description="Helical" evidence="9">
    <location>
        <begin position="24"/>
        <end position="44"/>
    </location>
</feature>
<evidence type="ECO:0000256" key="1">
    <source>
        <dbReference type="ARBA" id="ARBA00004167"/>
    </source>
</evidence>
<comment type="similarity">
    <text evidence="2">Belongs to the GLUTAMINE DUMPER 1 (TC 9.B.60) family.</text>
</comment>
<evidence type="ECO:0000256" key="4">
    <source>
        <dbReference type="ARBA" id="ARBA00022692"/>
    </source>
</evidence>
<reference evidence="10 11" key="1">
    <citation type="submission" date="2020-06" db="EMBL/GenBank/DDBJ databases">
        <title>Transcriptomic and genomic resources for Thalictrum thalictroides and T. hernandezii: Facilitating candidate gene discovery in an emerging model plant lineage.</title>
        <authorList>
            <person name="Arias T."/>
            <person name="Riano-Pachon D.M."/>
            <person name="Di Stilio V.S."/>
        </authorList>
    </citation>
    <scope>NUCLEOTIDE SEQUENCE [LARGE SCALE GENOMIC DNA]</scope>
    <source>
        <strain evidence="11">cv. WT478/WT964</strain>
        <tissue evidence="10">Leaves</tissue>
    </source>
</reference>
<evidence type="ECO:0000256" key="9">
    <source>
        <dbReference type="SAM" id="Phobius"/>
    </source>
</evidence>
<comment type="caution">
    <text evidence="10">The sequence shown here is derived from an EMBL/GenBank/DDBJ whole genome shotgun (WGS) entry which is preliminary data.</text>
</comment>
<keyword evidence="11" id="KW-1185">Reference proteome</keyword>
<feature type="region of interest" description="Disordered" evidence="8">
    <location>
        <begin position="52"/>
        <end position="77"/>
    </location>
</feature>
<accession>A0A7J6X7V7</accession>
<feature type="non-terminal residue" evidence="10">
    <location>
        <position position="116"/>
    </location>
</feature>
<dbReference type="PANTHER" id="PTHR33228:SF49">
    <property type="entry name" value="PROTEIN GLUTAMINE DUMPER 5"/>
    <property type="match status" value="1"/>
</dbReference>
<evidence type="ECO:0000256" key="3">
    <source>
        <dbReference type="ARBA" id="ARBA00022448"/>
    </source>
</evidence>
<keyword evidence="3" id="KW-0813">Transport</keyword>
<keyword evidence="5" id="KW-0029">Amino-acid transport</keyword>
<evidence type="ECO:0000313" key="10">
    <source>
        <dbReference type="EMBL" id="KAF5204650.1"/>
    </source>
</evidence>
<gene>
    <name evidence="10" type="ORF">FRX31_005761</name>
</gene>
<dbReference type="AlphaFoldDB" id="A0A7J6X7V7"/>
<keyword evidence="4 9" id="KW-0812">Transmembrane</keyword>
<evidence type="ECO:0000313" key="11">
    <source>
        <dbReference type="Proteomes" id="UP000554482"/>
    </source>
</evidence>
<evidence type="ECO:0000256" key="6">
    <source>
        <dbReference type="ARBA" id="ARBA00022989"/>
    </source>
</evidence>
<proteinExistence type="inferred from homology"/>
<name>A0A7J6X7V7_THATH</name>
<evidence type="ECO:0000256" key="8">
    <source>
        <dbReference type="SAM" id="MobiDB-lite"/>
    </source>
</evidence>